<evidence type="ECO:0000313" key="11">
    <source>
        <dbReference type="EMBL" id="OGD16003.1"/>
    </source>
</evidence>
<accession>A0A1F5ABU1</accession>
<keyword evidence="6 9" id="KW-1133">Transmembrane helix</keyword>
<dbReference type="PANTHER" id="PTHR35011:SF2">
    <property type="entry name" value="2,3-DIKETO-L-GULONATE TRAP TRANSPORTER SMALL PERMEASE PROTEIN YIAM"/>
    <property type="match status" value="1"/>
</dbReference>
<keyword evidence="5 9" id="KW-0812">Transmembrane</keyword>
<evidence type="ECO:0000256" key="8">
    <source>
        <dbReference type="ARBA" id="ARBA00038436"/>
    </source>
</evidence>
<dbReference type="GO" id="GO:0015740">
    <property type="term" value="P:C4-dicarboxylate transport"/>
    <property type="evidence" value="ECO:0007669"/>
    <property type="project" value="TreeGrafter"/>
</dbReference>
<dbReference type="EMBL" id="MEYH01000042">
    <property type="protein sequence ID" value="OGD16003.1"/>
    <property type="molecule type" value="Genomic_DNA"/>
</dbReference>
<keyword evidence="3" id="KW-1003">Cell membrane</keyword>
<keyword evidence="4" id="KW-0997">Cell inner membrane</keyword>
<comment type="similarity">
    <text evidence="8">Belongs to the TRAP transporter small permease family.</text>
</comment>
<keyword evidence="2" id="KW-0813">Transport</keyword>
<feature type="transmembrane region" description="Helical" evidence="9">
    <location>
        <begin position="138"/>
        <end position="159"/>
    </location>
</feature>
<comment type="subcellular location">
    <subcellularLocation>
        <location evidence="1">Cell inner membrane</location>
        <topology evidence="1">Multi-pass membrane protein</topology>
    </subcellularLocation>
</comment>
<feature type="transmembrane region" description="Helical" evidence="9">
    <location>
        <begin position="97"/>
        <end position="118"/>
    </location>
</feature>
<dbReference type="Pfam" id="PF04290">
    <property type="entry name" value="DctQ"/>
    <property type="match status" value="1"/>
</dbReference>
<sequence length="187" mass="21064">MKSLIMPKRNPADKVINVLIWISGWVAFAAIIGIIGLTGFEIICRWIFGFSTRASEELTGYMLVAVTYLGLSYTFLKNGHLTVDVLFERLSRRWKRIFSIFNGFISVIFCFLLTFFSIKLVIQTIDYHSHSASTLNVPLIIPTLFIPIGTGVMTLAVFARTLQLIMNPSDYSLEVMADNLGEGKEEL</sequence>
<proteinExistence type="inferred from homology"/>
<evidence type="ECO:0000256" key="7">
    <source>
        <dbReference type="ARBA" id="ARBA00023136"/>
    </source>
</evidence>
<dbReference type="Proteomes" id="UP000177701">
    <property type="component" value="Unassembled WGS sequence"/>
</dbReference>
<feature type="transmembrane region" description="Helical" evidence="9">
    <location>
        <begin position="60"/>
        <end position="76"/>
    </location>
</feature>
<dbReference type="STRING" id="1797291.A2V47_06805"/>
<comment type="caution">
    <text evidence="11">The sequence shown here is derived from an EMBL/GenBank/DDBJ whole genome shotgun (WGS) entry which is preliminary data.</text>
</comment>
<gene>
    <name evidence="11" type="ORF">A2V47_06805</name>
</gene>
<dbReference type="PANTHER" id="PTHR35011">
    <property type="entry name" value="2,3-DIKETO-L-GULONATE TRAP TRANSPORTER SMALL PERMEASE PROTEIN YIAM"/>
    <property type="match status" value="1"/>
</dbReference>
<feature type="transmembrane region" description="Helical" evidence="9">
    <location>
        <begin position="20"/>
        <end position="48"/>
    </location>
</feature>
<dbReference type="GO" id="GO:0005886">
    <property type="term" value="C:plasma membrane"/>
    <property type="evidence" value="ECO:0007669"/>
    <property type="project" value="UniProtKB-SubCell"/>
</dbReference>
<name>A0A1F5ABU1_9BACT</name>
<dbReference type="GO" id="GO:0022857">
    <property type="term" value="F:transmembrane transporter activity"/>
    <property type="evidence" value="ECO:0007669"/>
    <property type="project" value="TreeGrafter"/>
</dbReference>
<dbReference type="InterPro" id="IPR007387">
    <property type="entry name" value="TRAP_DctQ"/>
</dbReference>
<dbReference type="InterPro" id="IPR055348">
    <property type="entry name" value="DctQ"/>
</dbReference>
<evidence type="ECO:0000256" key="6">
    <source>
        <dbReference type="ARBA" id="ARBA00022989"/>
    </source>
</evidence>
<reference evidence="11 12" key="1">
    <citation type="journal article" date="2016" name="Nat. Commun.">
        <title>Thousands of microbial genomes shed light on interconnected biogeochemical processes in an aquifer system.</title>
        <authorList>
            <person name="Anantharaman K."/>
            <person name="Brown C.T."/>
            <person name="Hug L.A."/>
            <person name="Sharon I."/>
            <person name="Castelle C.J."/>
            <person name="Probst A.J."/>
            <person name="Thomas B.C."/>
            <person name="Singh A."/>
            <person name="Wilkins M.J."/>
            <person name="Karaoz U."/>
            <person name="Brodie E.L."/>
            <person name="Williams K.H."/>
            <person name="Hubbard S.S."/>
            <person name="Banfield J.F."/>
        </authorList>
    </citation>
    <scope>NUCLEOTIDE SEQUENCE [LARGE SCALE GENOMIC DNA]</scope>
</reference>
<evidence type="ECO:0000256" key="5">
    <source>
        <dbReference type="ARBA" id="ARBA00022692"/>
    </source>
</evidence>
<evidence type="ECO:0000256" key="9">
    <source>
        <dbReference type="SAM" id="Phobius"/>
    </source>
</evidence>
<dbReference type="AlphaFoldDB" id="A0A1F5ABU1"/>
<evidence type="ECO:0000256" key="1">
    <source>
        <dbReference type="ARBA" id="ARBA00004429"/>
    </source>
</evidence>
<keyword evidence="7 9" id="KW-0472">Membrane</keyword>
<feature type="domain" description="Tripartite ATP-independent periplasmic transporters DctQ component" evidence="10">
    <location>
        <begin position="34"/>
        <end position="165"/>
    </location>
</feature>
<organism evidence="11 12">
    <name type="scientific">Candidatus Sediminicultor quintus</name>
    <dbReference type="NCBI Taxonomy" id="1797291"/>
    <lineage>
        <taxon>Bacteria</taxon>
        <taxon>Pseudomonadati</taxon>
        <taxon>Atribacterota</taxon>
        <taxon>Candidatus Phoenicimicrobiia</taxon>
        <taxon>Candidatus Pheonicimicrobiales</taxon>
        <taxon>Candidatus Phoenicimicrobiaceae</taxon>
        <taxon>Candidatus Sediminicultor</taxon>
    </lineage>
</organism>
<evidence type="ECO:0000313" key="12">
    <source>
        <dbReference type="Proteomes" id="UP000177701"/>
    </source>
</evidence>
<evidence type="ECO:0000259" key="10">
    <source>
        <dbReference type="Pfam" id="PF04290"/>
    </source>
</evidence>
<evidence type="ECO:0000256" key="3">
    <source>
        <dbReference type="ARBA" id="ARBA00022475"/>
    </source>
</evidence>
<evidence type="ECO:0000256" key="4">
    <source>
        <dbReference type="ARBA" id="ARBA00022519"/>
    </source>
</evidence>
<evidence type="ECO:0000256" key="2">
    <source>
        <dbReference type="ARBA" id="ARBA00022448"/>
    </source>
</evidence>
<protein>
    <recommendedName>
        <fullName evidence="10">Tripartite ATP-independent periplasmic transporters DctQ component domain-containing protein</fullName>
    </recommendedName>
</protein>